<dbReference type="Proteomes" id="UP000198785">
    <property type="component" value="Unassembled WGS sequence"/>
</dbReference>
<evidence type="ECO:0000313" key="2">
    <source>
        <dbReference type="Proteomes" id="UP000198785"/>
    </source>
</evidence>
<accession>A0A1I6VPQ5</accession>
<name>A0A1I6VPQ5_9SPHI</name>
<dbReference type="AlphaFoldDB" id="A0A1I6VPQ5"/>
<reference evidence="1 2" key="1">
    <citation type="submission" date="2016-10" db="EMBL/GenBank/DDBJ databases">
        <authorList>
            <person name="de Groot N.N."/>
        </authorList>
    </citation>
    <scope>NUCLEOTIDE SEQUENCE [LARGE SCALE GENOMIC DNA]</scope>
    <source>
        <strain evidence="1 2">DSM 22789</strain>
    </source>
</reference>
<sequence length="62" mass="7410">MYHLHNEFINNLFPKNLTTYAYKIIAGFVFTQSFANFIQANKCIEQNGLRLWHKHRVNIINI</sequence>
<proteinExistence type="predicted"/>
<dbReference type="EMBL" id="FOZZ01000016">
    <property type="protein sequence ID" value="SFT15705.1"/>
    <property type="molecule type" value="Genomic_DNA"/>
</dbReference>
<organism evidence="1 2">
    <name type="scientific">Sphingobacterium wenxiniae</name>
    <dbReference type="NCBI Taxonomy" id="683125"/>
    <lineage>
        <taxon>Bacteria</taxon>
        <taxon>Pseudomonadati</taxon>
        <taxon>Bacteroidota</taxon>
        <taxon>Sphingobacteriia</taxon>
        <taxon>Sphingobacteriales</taxon>
        <taxon>Sphingobacteriaceae</taxon>
        <taxon>Sphingobacterium</taxon>
    </lineage>
</organism>
<gene>
    <name evidence="1" type="ORF">SAMN05660206_11615</name>
</gene>
<dbReference type="STRING" id="683125.SAMN05660206_11615"/>
<evidence type="ECO:0000313" key="1">
    <source>
        <dbReference type="EMBL" id="SFT15705.1"/>
    </source>
</evidence>
<protein>
    <submittedName>
        <fullName evidence="1">Uncharacterized protein</fullName>
    </submittedName>
</protein>
<keyword evidence="2" id="KW-1185">Reference proteome</keyword>